<evidence type="ECO:0000256" key="3">
    <source>
        <dbReference type="ARBA" id="ARBA00022801"/>
    </source>
</evidence>
<gene>
    <name evidence="7" type="ORF">SELMODRAFT_111304</name>
</gene>
<comment type="similarity">
    <text evidence="1">Belongs to the glycosyl hydrolase 10 (cellulase F) family.</text>
</comment>
<organism evidence="8">
    <name type="scientific">Selaginella moellendorffii</name>
    <name type="common">Spikemoss</name>
    <dbReference type="NCBI Taxonomy" id="88036"/>
    <lineage>
        <taxon>Eukaryota</taxon>
        <taxon>Viridiplantae</taxon>
        <taxon>Streptophyta</taxon>
        <taxon>Embryophyta</taxon>
        <taxon>Tracheophyta</taxon>
        <taxon>Lycopodiopsida</taxon>
        <taxon>Selaginellales</taxon>
        <taxon>Selaginellaceae</taxon>
        <taxon>Selaginella</taxon>
    </lineage>
</organism>
<keyword evidence="4" id="KW-0119">Carbohydrate metabolism</keyword>
<keyword evidence="3" id="KW-0378">Hydrolase</keyword>
<dbReference type="GO" id="GO:0031176">
    <property type="term" value="F:endo-1,4-beta-xylanase activity"/>
    <property type="evidence" value="ECO:0000318"/>
    <property type="project" value="GO_Central"/>
</dbReference>
<dbReference type="PRINTS" id="PR00134">
    <property type="entry name" value="GLHYDRLASE10"/>
</dbReference>
<dbReference type="InterPro" id="IPR044846">
    <property type="entry name" value="GH10"/>
</dbReference>
<dbReference type="PANTHER" id="PTHR31490">
    <property type="entry name" value="GLYCOSYL HYDROLASE"/>
    <property type="match status" value="1"/>
</dbReference>
<dbReference type="InterPro" id="IPR008979">
    <property type="entry name" value="Galactose-bd-like_sf"/>
</dbReference>
<dbReference type="HOGENOM" id="CLU_008797_0_0_1"/>
<evidence type="ECO:0000313" key="7">
    <source>
        <dbReference type="EMBL" id="EFJ19249.1"/>
    </source>
</evidence>
<dbReference type="KEGG" id="smo:SELMODRAFT_111304"/>
<dbReference type="PANTHER" id="PTHR31490:SF1">
    <property type="entry name" value="ENDO-1,4-BETA-XYLANASE 1"/>
    <property type="match status" value="1"/>
</dbReference>
<name>D8S8Y8_SELML</name>
<evidence type="ECO:0000259" key="6">
    <source>
        <dbReference type="PROSITE" id="PS51760"/>
    </source>
</evidence>
<sequence>MRDEDIIINGNFDSGLEGWRASYGCKVSLCDPNALQGIQPRGGEFVAVVSGRTQGWQGIEQDISERVKPGIKYEVLAFVSVAGVSEADVLATAKLEKKDSDTKYMQLGRARASRGTWTRIQGPLLLNESFDKVLVYLEGPPAGIDILVDSVSITTQSSGIDVPDTSPSDSVIKNACFSRGLQGWSARSCTLTLDDPHVSPCTGDHFAIASNRTQTWHGIEQDVTGRLSANIMYDVRATVRIRGGLSRAEVLATLYIQKSNMQEQYMTIGRTTASAESWSSLQGCFTIHSMPKRAVIFLEGPAPGVDILVDSFSVCPAKKPEPSPPPSFQNPMFGINIVENSDLHKGLSSWFSMGSCSLRVATGAPKILPPSAKLSLEFHPEFSGNYIVATNRKFGWEGPAQKLTERIQLFLPYQVCAWVRIGGSSQSLARVNVALSVDGQWMSGGEVDASPSSWTEVAGSFRLEKKPSEVMVYVQGPDAGVDIMVANLRIFSVNRSDQYAALKKQADQVRKRDVVLRIKSDKSGTPLRLQVKQISSSFALGACINRINLENTKYVDYFLKTFNYTVFENEMKWGWTEPEQGKLNFREADELCKFCADHKLPVRGHCVFWEVEHCVQGWLKKLSKEKLQAAVESRIEKLVSRYRGKFQHYDVNNEMLHGDFYKSRLGDEVHANMFKQIHRLDPLARLFVNDYHVEDGREANSSARRYVQQIDSLIAQGAPVGGIGVQGHVDVPVGPILRGSLDELAMLGLPIWLTEVDVCSSNEHVRADDLEAVLREAFAHPAVEGVVLWGFWQGCCRSDGHLVEVDGTLNEAGKRLEALRGEWRTELSGSTDKEGKFAFRGYFGSYKALVEKSGGKKVEVSFDVSQDTNTIELRL</sequence>
<dbReference type="OMA" id="CKLGVGQ"/>
<dbReference type="PROSITE" id="PS51760">
    <property type="entry name" value="GH10_2"/>
    <property type="match status" value="1"/>
</dbReference>
<protein>
    <recommendedName>
        <fullName evidence="6">GH10 domain-containing protein</fullName>
    </recommendedName>
</protein>
<dbReference type="Gramene" id="EFJ19249">
    <property type="protein sequence ID" value="EFJ19249"/>
    <property type="gene ID" value="SELMODRAFT_111304"/>
</dbReference>
<dbReference type="InterPro" id="IPR017853">
    <property type="entry name" value="GH"/>
</dbReference>
<dbReference type="EMBL" id="GL377607">
    <property type="protein sequence ID" value="EFJ19249.1"/>
    <property type="molecule type" value="Genomic_DNA"/>
</dbReference>
<reference evidence="7 8" key="1">
    <citation type="journal article" date="2011" name="Science">
        <title>The Selaginella genome identifies genetic changes associated with the evolution of vascular plants.</title>
        <authorList>
            <person name="Banks J.A."/>
            <person name="Nishiyama T."/>
            <person name="Hasebe M."/>
            <person name="Bowman J.L."/>
            <person name="Gribskov M."/>
            <person name="dePamphilis C."/>
            <person name="Albert V.A."/>
            <person name="Aono N."/>
            <person name="Aoyama T."/>
            <person name="Ambrose B.A."/>
            <person name="Ashton N.W."/>
            <person name="Axtell M.J."/>
            <person name="Barker E."/>
            <person name="Barker M.S."/>
            <person name="Bennetzen J.L."/>
            <person name="Bonawitz N.D."/>
            <person name="Chapple C."/>
            <person name="Cheng C."/>
            <person name="Correa L.G."/>
            <person name="Dacre M."/>
            <person name="DeBarry J."/>
            <person name="Dreyer I."/>
            <person name="Elias M."/>
            <person name="Engstrom E.M."/>
            <person name="Estelle M."/>
            <person name="Feng L."/>
            <person name="Finet C."/>
            <person name="Floyd S.K."/>
            <person name="Frommer W.B."/>
            <person name="Fujita T."/>
            <person name="Gramzow L."/>
            <person name="Gutensohn M."/>
            <person name="Harholt J."/>
            <person name="Hattori M."/>
            <person name="Heyl A."/>
            <person name="Hirai T."/>
            <person name="Hiwatashi Y."/>
            <person name="Ishikawa M."/>
            <person name="Iwata M."/>
            <person name="Karol K.G."/>
            <person name="Koehler B."/>
            <person name="Kolukisaoglu U."/>
            <person name="Kubo M."/>
            <person name="Kurata T."/>
            <person name="Lalonde S."/>
            <person name="Li K."/>
            <person name="Li Y."/>
            <person name="Litt A."/>
            <person name="Lyons E."/>
            <person name="Manning G."/>
            <person name="Maruyama T."/>
            <person name="Michael T.P."/>
            <person name="Mikami K."/>
            <person name="Miyazaki S."/>
            <person name="Morinaga S."/>
            <person name="Murata T."/>
            <person name="Mueller-Roeber B."/>
            <person name="Nelson D.R."/>
            <person name="Obara M."/>
            <person name="Oguri Y."/>
            <person name="Olmstead R.G."/>
            <person name="Onodera N."/>
            <person name="Petersen B.L."/>
            <person name="Pils B."/>
            <person name="Prigge M."/>
            <person name="Rensing S.A."/>
            <person name="Riano-Pachon D.M."/>
            <person name="Roberts A.W."/>
            <person name="Sato Y."/>
            <person name="Scheller H.V."/>
            <person name="Schulz B."/>
            <person name="Schulz C."/>
            <person name="Shakirov E.V."/>
            <person name="Shibagaki N."/>
            <person name="Shinohara N."/>
            <person name="Shippen D.E."/>
            <person name="Soerensen I."/>
            <person name="Sotooka R."/>
            <person name="Sugimoto N."/>
            <person name="Sugita M."/>
            <person name="Sumikawa N."/>
            <person name="Tanurdzic M."/>
            <person name="Theissen G."/>
            <person name="Ulvskov P."/>
            <person name="Wakazuki S."/>
            <person name="Weng J.K."/>
            <person name="Willats W.W."/>
            <person name="Wipf D."/>
            <person name="Wolf P.G."/>
            <person name="Yang L."/>
            <person name="Zimmer A.D."/>
            <person name="Zhu Q."/>
            <person name="Mitros T."/>
            <person name="Hellsten U."/>
            <person name="Loque D."/>
            <person name="Otillar R."/>
            <person name="Salamov A."/>
            <person name="Schmutz J."/>
            <person name="Shapiro H."/>
            <person name="Lindquist E."/>
            <person name="Lucas S."/>
            <person name="Rokhsar D."/>
            <person name="Grigoriev I.V."/>
        </authorList>
    </citation>
    <scope>NUCLEOTIDE SEQUENCE [LARGE SCALE GENOMIC DNA]</scope>
</reference>
<evidence type="ECO:0000256" key="1">
    <source>
        <dbReference type="ARBA" id="ARBA00007495"/>
    </source>
</evidence>
<dbReference type="SUPFAM" id="SSF51445">
    <property type="entry name" value="(Trans)glycosidases"/>
    <property type="match status" value="1"/>
</dbReference>
<proteinExistence type="inferred from homology"/>
<dbReference type="AlphaFoldDB" id="D8S8Y8"/>
<dbReference type="GO" id="GO:0045493">
    <property type="term" value="P:xylan catabolic process"/>
    <property type="evidence" value="ECO:0000318"/>
    <property type="project" value="GO_Central"/>
</dbReference>
<evidence type="ECO:0000256" key="4">
    <source>
        <dbReference type="ARBA" id="ARBA00023277"/>
    </source>
</evidence>
<dbReference type="Pfam" id="PF02018">
    <property type="entry name" value="CBM_4_9"/>
    <property type="match status" value="3"/>
</dbReference>
<accession>D8S8Y8</accession>
<dbReference type="SUPFAM" id="SSF49785">
    <property type="entry name" value="Galactose-binding domain-like"/>
    <property type="match status" value="3"/>
</dbReference>
<dbReference type="InterPro" id="IPR003305">
    <property type="entry name" value="CenC_carb-bd"/>
</dbReference>
<dbReference type="eggNOG" id="ENOG502QSCW">
    <property type="taxonomic scope" value="Eukaryota"/>
</dbReference>
<dbReference type="Gene3D" id="2.60.120.260">
    <property type="entry name" value="Galactose-binding domain-like"/>
    <property type="match status" value="3"/>
</dbReference>
<dbReference type="InterPro" id="IPR001000">
    <property type="entry name" value="GH10_dom"/>
</dbReference>
<dbReference type="InParanoid" id="D8S8Y8"/>
<dbReference type="FunCoup" id="D8S8Y8">
    <property type="interactions" value="168"/>
</dbReference>
<evidence type="ECO:0000256" key="2">
    <source>
        <dbReference type="ARBA" id="ARBA00022737"/>
    </source>
</evidence>
<evidence type="ECO:0000313" key="8">
    <source>
        <dbReference type="Proteomes" id="UP000001514"/>
    </source>
</evidence>
<dbReference type="STRING" id="88036.D8S8Y8"/>
<keyword evidence="5" id="KW-0624">Polysaccharide degradation</keyword>
<evidence type="ECO:0000256" key="5">
    <source>
        <dbReference type="ARBA" id="ARBA00023326"/>
    </source>
</evidence>
<dbReference type="Proteomes" id="UP000001514">
    <property type="component" value="Unassembled WGS sequence"/>
</dbReference>
<feature type="domain" description="GH10" evidence="6">
    <location>
        <begin position="525"/>
        <end position="819"/>
    </location>
</feature>
<dbReference type="Pfam" id="PF00331">
    <property type="entry name" value="Glyco_hydro_10"/>
    <property type="match status" value="1"/>
</dbReference>
<dbReference type="SMART" id="SM00633">
    <property type="entry name" value="Glyco_10"/>
    <property type="match status" value="1"/>
</dbReference>
<keyword evidence="8" id="KW-1185">Reference proteome</keyword>
<keyword evidence="2" id="KW-0677">Repeat</keyword>
<dbReference type="Gene3D" id="3.20.20.80">
    <property type="entry name" value="Glycosidases"/>
    <property type="match status" value="1"/>
</dbReference>